<evidence type="ECO:0000256" key="2">
    <source>
        <dbReference type="SAM" id="Phobius"/>
    </source>
</evidence>
<name>A0A4Q5N0M7_9MICO</name>
<evidence type="ECO:0000313" key="3">
    <source>
        <dbReference type="EMBL" id="RYV51599.1"/>
    </source>
</evidence>
<feature type="transmembrane region" description="Helical" evidence="2">
    <location>
        <begin position="524"/>
        <end position="551"/>
    </location>
</feature>
<dbReference type="Gene3D" id="3.40.720.10">
    <property type="entry name" value="Alkaline Phosphatase, subunit A"/>
    <property type="match status" value="1"/>
</dbReference>
<dbReference type="OrthoDB" id="3264110at2"/>
<reference evidence="3 4" key="1">
    <citation type="submission" date="2019-01" db="EMBL/GenBank/DDBJ databases">
        <title>Novel species of Cellulomonas.</title>
        <authorList>
            <person name="Liu Q."/>
            <person name="Xin Y.-H."/>
        </authorList>
    </citation>
    <scope>NUCLEOTIDE SEQUENCE [LARGE SCALE GENOMIC DNA]</scope>
    <source>
        <strain evidence="3 4">HLT2-17</strain>
    </source>
</reference>
<feature type="transmembrane region" description="Helical" evidence="2">
    <location>
        <begin position="599"/>
        <end position="618"/>
    </location>
</feature>
<feature type="transmembrane region" description="Helical" evidence="2">
    <location>
        <begin position="571"/>
        <end position="592"/>
    </location>
</feature>
<feature type="transmembrane region" description="Helical" evidence="2">
    <location>
        <begin position="410"/>
        <end position="435"/>
    </location>
</feature>
<feature type="transmembrane region" description="Helical" evidence="2">
    <location>
        <begin position="706"/>
        <end position="727"/>
    </location>
</feature>
<evidence type="ECO:0000256" key="1">
    <source>
        <dbReference type="SAM" id="MobiDB-lite"/>
    </source>
</evidence>
<keyword evidence="2" id="KW-1133">Transmembrane helix</keyword>
<dbReference type="AlphaFoldDB" id="A0A4Q5N0M7"/>
<feature type="transmembrane region" description="Helical" evidence="2">
    <location>
        <begin position="467"/>
        <end position="485"/>
    </location>
</feature>
<gene>
    <name evidence="3" type="ORF">EUA98_07670</name>
</gene>
<accession>A0A4Q5N0M7</accession>
<proteinExistence type="predicted"/>
<dbReference type="RefSeq" id="WP_130102083.1">
    <property type="nucleotide sequence ID" value="NZ_SDWW01000014.1"/>
</dbReference>
<feature type="transmembrane region" description="Helical" evidence="2">
    <location>
        <begin position="497"/>
        <end position="517"/>
    </location>
</feature>
<sequence>MPRPPGLVRAVSAAAAVTVGVLAVFGGALPAGAVGATAGDTVAAAVAAAESEPNPVVVIGATGLRWEDVGALTTPALWDLSRTGAVGTIAARSLRPSACPADGWLAVSAGARASDLASDPYGTCRRLREPGTDLLVPGWADYLESAAQGNYGAQPGLLGDTLASAGVTATGVGPGAAVALADSDGRPVGEHVRLPATANGLTKTVETALETSQLVVIDVGTVRDPGQLTVDRPASALDTDGDGQPDPGATALPEPGEILEGDLTAPDAVTEPARSEQVRTIDERIRAVLEAVDESGQDTTVLVASLADSGRQPHLQLAAAAGPSALATGEPYEENLLESRSTRQPGYLMPTDITPTILSALDLRDQVTPGALVGSPATGVPGPPLASQRVAAMVDQDRHAWAVRPLVAPFFMLLIVINLILYGLVTLGLNGVVLARLSSGLSRALPGRIGRAVADGMTSQPGMVLGALRIAGVAVASIPVATFLANLTPWWRVQPASYALTALIIGWVAVITALALLPRWKSWLLGPLGVVAAITAAVIAVDIATGARLQISALMGVQPLVGARFYGFNNQAFALFAASTVLLAVAFANPLVKRGRPGWAAAVVAIVGVVATALDGLPSVGADFGGPPALVPAFAVLALLAGGIRIGWVKALGILGAAAAVVISFAVVDWLRPADSQTHLGRFVQTVLDGGIWPVITRKASQNIEILFGNALTLLAIAGIALVVLVLGRPLRAIASAPDGGPFGWLSAGAPLTQLGTDAPMLRPGLVALAIALGIGFALNDSGVVIPAVGITVVVPLLVAACAGWMLSVRPRQPR</sequence>
<dbReference type="InterPro" id="IPR017850">
    <property type="entry name" value="Alkaline_phosphatase_core_sf"/>
</dbReference>
<feature type="transmembrane region" description="Helical" evidence="2">
    <location>
        <begin position="785"/>
        <end position="807"/>
    </location>
</feature>
<feature type="transmembrane region" description="Helical" evidence="2">
    <location>
        <begin position="651"/>
        <end position="671"/>
    </location>
</feature>
<feature type="region of interest" description="Disordered" evidence="1">
    <location>
        <begin position="225"/>
        <end position="255"/>
    </location>
</feature>
<dbReference type="Proteomes" id="UP000293764">
    <property type="component" value="Unassembled WGS sequence"/>
</dbReference>
<evidence type="ECO:0008006" key="5">
    <source>
        <dbReference type="Google" id="ProtNLM"/>
    </source>
</evidence>
<keyword evidence="2" id="KW-0472">Membrane</keyword>
<dbReference type="EMBL" id="SDWW01000014">
    <property type="protein sequence ID" value="RYV51599.1"/>
    <property type="molecule type" value="Genomic_DNA"/>
</dbReference>
<keyword evidence="2" id="KW-0812">Transmembrane</keyword>
<protein>
    <recommendedName>
        <fullName evidence="5">Alkaline phosphatase family protein</fullName>
    </recommendedName>
</protein>
<keyword evidence="4" id="KW-1185">Reference proteome</keyword>
<feature type="transmembrane region" description="Helical" evidence="2">
    <location>
        <begin position="624"/>
        <end position="644"/>
    </location>
</feature>
<organism evidence="3 4">
    <name type="scientific">Pengzhenrongella frigida</name>
    <dbReference type="NCBI Taxonomy" id="1259133"/>
    <lineage>
        <taxon>Bacteria</taxon>
        <taxon>Bacillati</taxon>
        <taxon>Actinomycetota</taxon>
        <taxon>Actinomycetes</taxon>
        <taxon>Micrococcales</taxon>
        <taxon>Pengzhenrongella</taxon>
    </lineage>
</organism>
<feature type="transmembrane region" description="Helical" evidence="2">
    <location>
        <begin position="761"/>
        <end position="779"/>
    </location>
</feature>
<evidence type="ECO:0000313" key="4">
    <source>
        <dbReference type="Proteomes" id="UP000293764"/>
    </source>
</evidence>
<comment type="caution">
    <text evidence="3">The sequence shown here is derived from an EMBL/GenBank/DDBJ whole genome shotgun (WGS) entry which is preliminary data.</text>
</comment>